<feature type="transmembrane region" description="Helical" evidence="1">
    <location>
        <begin position="112"/>
        <end position="135"/>
    </location>
</feature>
<keyword evidence="1" id="KW-0472">Membrane</keyword>
<dbReference type="HOGENOM" id="CLU_046025_0_0_1"/>
<feature type="transmembrane region" description="Helical" evidence="1">
    <location>
        <begin position="199"/>
        <end position="221"/>
    </location>
</feature>
<dbReference type="Pfam" id="PF20152">
    <property type="entry name" value="DUF6534"/>
    <property type="match status" value="1"/>
</dbReference>
<keyword evidence="1" id="KW-1133">Transmembrane helix</keyword>
<dbReference type="STRING" id="685588.A0A067U3V2"/>
<evidence type="ECO:0000256" key="1">
    <source>
        <dbReference type="SAM" id="Phobius"/>
    </source>
</evidence>
<dbReference type="AlphaFoldDB" id="A0A067U3V2"/>
<dbReference type="OrthoDB" id="3206554at2759"/>
<dbReference type="Proteomes" id="UP000027222">
    <property type="component" value="Unassembled WGS sequence"/>
</dbReference>
<feature type="domain" description="DUF6534" evidence="2">
    <location>
        <begin position="165"/>
        <end position="245"/>
    </location>
</feature>
<organism evidence="3 4">
    <name type="scientific">Galerina marginata (strain CBS 339.88)</name>
    <dbReference type="NCBI Taxonomy" id="685588"/>
    <lineage>
        <taxon>Eukaryota</taxon>
        <taxon>Fungi</taxon>
        <taxon>Dikarya</taxon>
        <taxon>Basidiomycota</taxon>
        <taxon>Agaricomycotina</taxon>
        <taxon>Agaricomycetes</taxon>
        <taxon>Agaricomycetidae</taxon>
        <taxon>Agaricales</taxon>
        <taxon>Agaricineae</taxon>
        <taxon>Strophariaceae</taxon>
        <taxon>Galerina</taxon>
    </lineage>
</organism>
<gene>
    <name evidence="3" type="ORF">GALMADRAFT_52810</name>
</gene>
<feature type="transmembrane region" description="Helical" evidence="1">
    <location>
        <begin position="12"/>
        <end position="33"/>
    </location>
</feature>
<evidence type="ECO:0000313" key="4">
    <source>
        <dbReference type="Proteomes" id="UP000027222"/>
    </source>
</evidence>
<feature type="transmembrane region" description="Helical" evidence="1">
    <location>
        <begin position="81"/>
        <end position="100"/>
    </location>
</feature>
<keyword evidence="1" id="KW-0812">Transmembrane</keyword>
<dbReference type="EMBL" id="KL142367">
    <property type="protein sequence ID" value="KDR86133.1"/>
    <property type="molecule type" value="Genomic_DNA"/>
</dbReference>
<evidence type="ECO:0000259" key="2">
    <source>
        <dbReference type="Pfam" id="PF20152"/>
    </source>
</evidence>
<proteinExistence type="predicted"/>
<dbReference type="PANTHER" id="PTHR40465">
    <property type="entry name" value="CHROMOSOME 1, WHOLE GENOME SHOTGUN SEQUENCE"/>
    <property type="match status" value="1"/>
</dbReference>
<dbReference type="PANTHER" id="PTHR40465:SF1">
    <property type="entry name" value="DUF6534 DOMAIN-CONTAINING PROTEIN"/>
    <property type="match status" value="1"/>
</dbReference>
<protein>
    <recommendedName>
        <fullName evidence="2">DUF6534 domain-containing protein</fullName>
    </recommendedName>
</protein>
<name>A0A067U3V2_GALM3</name>
<dbReference type="InterPro" id="IPR045339">
    <property type="entry name" value="DUF6534"/>
</dbReference>
<accession>A0A067U3V2</accession>
<feature type="transmembrane region" description="Helical" evidence="1">
    <location>
        <begin position="155"/>
        <end position="179"/>
    </location>
</feature>
<evidence type="ECO:0000313" key="3">
    <source>
        <dbReference type="EMBL" id="KDR86133.1"/>
    </source>
</evidence>
<reference evidence="4" key="1">
    <citation type="journal article" date="2014" name="Proc. Natl. Acad. Sci. U.S.A.">
        <title>Extensive sampling of basidiomycete genomes demonstrates inadequacy of the white-rot/brown-rot paradigm for wood decay fungi.</title>
        <authorList>
            <person name="Riley R."/>
            <person name="Salamov A.A."/>
            <person name="Brown D.W."/>
            <person name="Nagy L.G."/>
            <person name="Floudas D."/>
            <person name="Held B.W."/>
            <person name="Levasseur A."/>
            <person name="Lombard V."/>
            <person name="Morin E."/>
            <person name="Otillar R."/>
            <person name="Lindquist E.A."/>
            <person name="Sun H."/>
            <person name="LaButti K.M."/>
            <person name="Schmutz J."/>
            <person name="Jabbour D."/>
            <person name="Luo H."/>
            <person name="Baker S.E."/>
            <person name="Pisabarro A.G."/>
            <person name="Walton J.D."/>
            <person name="Blanchette R.A."/>
            <person name="Henrissat B."/>
            <person name="Martin F."/>
            <person name="Cullen D."/>
            <person name="Hibbett D.S."/>
            <person name="Grigoriev I.V."/>
        </authorList>
    </citation>
    <scope>NUCLEOTIDE SEQUENCE [LARGE SCALE GENOMIC DNA]</scope>
    <source>
        <strain evidence="4">CBS 339.88</strain>
    </source>
</reference>
<keyword evidence="4" id="KW-1185">Reference proteome</keyword>
<feature type="transmembrane region" description="Helical" evidence="1">
    <location>
        <begin position="45"/>
        <end position="69"/>
    </location>
</feature>
<sequence length="245" mass="27491">MEGIPSTYGAMFLGSIFASGLSGVVTVQCIVFFKLYPQDSRTLKSLVIVVWILDLAHSSFVISAMWDYFIAGFGKVSKTDYIPNTIALSVIFTVPLTLFFAHRIYRLSNRNVFLTAPIVRCTIHSIRILFIFRLADSRLGIALKSFTLFKRHFKWLFSVGLALSSTVDILVTFSLFFLLQRSRKQSLSLNEIIDALVLYTFEIGSLTSAATVISMICWLTLENNLVFLGLHFVIGKLYANSLLAT</sequence>